<keyword evidence="2 7" id="KW-0812">Transmembrane</keyword>
<dbReference type="STRING" id="686796.SAMN04488104_102612"/>
<keyword evidence="10" id="KW-1185">Reference proteome</keyword>
<evidence type="ECO:0000256" key="7">
    <source>
        <dbReference type="SAM" id="Phobius"/>
    </source>
</evidence>
<feature type="transmembrane region" description="Helical" evidence="7">
    <location>
        <begin position="176"/>
        <end position="199"/>
    </location>
</feature>
<accession>A0A1G6U5L6</accession>
<dbReference type="Pfam" id="PF04116">
    <property type="entry name" value="FA_hydroxylase"/>
    <property type="match status" value="1"/>
</dbReference>
<reference evidence="10" key="1">
    <citation type="submission" date="2016-10" db="EMBL/GenBank/DDBJ databases">
        <authorList>
            <person name="Varghese N."/>
            <person name="Submissions S."/>
        </authorList>
    </citation>
    <scope>NUCLEOTIDE SEQUENCE [LARGE SCALE GENOMIC DNA]</scope>
    <source>
        <strain evidence="10">DSM 23095</strain>
    </source>
</reference>
<name>A0A1G6U5L6_9BACT</name>
<organism evidence="9 10">
    <name type="scientific">Algoriphagus faecimaris</name>
    <dbReference type="NCBI Taxonomy" id="686796"/>
    <lineage>
        <taxon>Bacteria</taxon>
        <taxon>Pseudomonadati</taxon>
        <taxon>Bacteroidota</taxon>
        <taxon>Cytophagia</taxon>
        <taxon>Cytophagales</taxon>
        <taxon>Cyclobacteriaceae</taxon>
        <taxon>Algoriphagus</taxon>
    </lineage>
</organism>
<dbReference type="PANTHER" id="PTHR21624:SF1">
    <property type="entry name" value="ALKYLGLYCEROL MONOOXYGENASE"/>
    <property type="match status" value="1"/>
</dbReference>
<sequence length="292" mass="35075">MEKYIKIILDGYYGYWNYLTSEILYPSWQNYFYWLIGLSVVVFALEVIVPWRKSQPIFRKDFWLDVFYMFFNFFLFSLILYNALSNVFVELFNDFLGVFGITNVVAIQINTWPIWGQFLLMFILADFIQWNVHRMLHRVPWLWEFHKVHHSVEQMGFAAHLRYHWMETIVYKSVQYLPLAMIGFGLDDFFILHIFTIAIGHLNHANLKITYGPLKYILNNPIMHTWHHVKNLPSDKRHGVNYGITLSLWDYLFGTAYIPHDGENEPLGFDKVEEFPQTFWSQITYPWLKKKA</sequence>
<dbReference type="InterPro" id="IPR051689">
    <property type="entry name" value="Sterol_desaturase/TMEM195"/>
</dbReference>
<evidence type="ECO:0000256" key="3">
    <source>
        <dbReference type="ARBA" id="ARBA00022989"/>
    </source>
</evidence>
<dbReference type="InterPro" id="IPR006694">
    <property type="entry name" value="Fatty_acid_hydroxylase"/>
</dbReference>
<evidence type="ECO:0000256" key="5">
    <source>
        <dbReference type="ARBA" id="ARBA00023098"/>
    </source>
</evidence>
<dbReference type="PANTHER" id="PTHR21624">
    <property type="entry name" value="STEROL DESATURASE-RELATED PROTEIN"/>
    <property type="match status" value="1"/>
</dbReference>
<gene>
    <name evidence="9" type="ORF">SAMN04488104_102612</name>
</gene>
<evidence type="ECO:0000313" key="9">
    <source>
        <dbReference type="EMBL" id="SDD35877.1"/>
    </source>
</evidence>
<dbReference type="Proteomes" id="UP000199060">
    <property type="component" value="Unassembled WGS sequence"/>
</dbReference>
<keyword evidence="6 7" id="KW-0472">Membrane</keyword>
<dbReference type="EMBL" id="FNAC01000026">
    <property type="protein sequence ID" value="SDD35877.1"/>
    <property type="molecule type" value="Genomic_DNA"/>
</dbReference>
<evidence type="ECO:0000259" key="8">
    <source>
        <dbReference type="Pfam" id="PF04116"/>
    </source>
</evidence>
<keyword evidence="5" id="KW-0443">Lipid metabolism</keyword>
<evidence type="ECO:0000256" key="4">
    <source>
        <dbReference type="ARBA" id="ARBA00023002"/>
    </source>
</evidence>
<dbReference type="GO" id="GO:0012505">
    <property type="term" value="C:endomembrane system"/>
    <property type="evidence" value="ECO:0007669"/>
    <property type="project" value="UniProtKB-SubCell"/>
</dbReference>
<evidence type="ECO:0000256" key="2">
    <source>
        <dbReference type="ARBA" id="ARBA00022692"/>
    </source>
</evidence>
<dbReference type="GO" id="GO:0008610">
    <property type="term" value="P:lipid biosynthetic process"/>
    <property type="evidence" value="ECO:0007669"/>
    <property type="project" value="InterPro"/>
</dbReference>
<dbReference type="GO" id="GO:0016020">
    <property type="term" value="C:membrane"/>
    <property type="evidence" value="ECO:0007669"/>
    <property type="project" value="GOC"/>
</dbReference>
<dbReference type="OrthoDB" id="9770329at2"/>
<proteinExistence type="predicted"/>
<dbReference type="AlphaFoldDB" id="A0A1G6U5L6"/>
<evidence type="ECO:0000256" key="1">
    <source>
        <dbReference type="ARBA" id="ARBA00004127"/>
    </source>
</evidence>
<dbReference type="GO" id="GO:0006643">
    <property type="term" value="P:membrane lipid metabolic process"/>
    <property type="evidence" value="ECO:0007669"/>
    <property type="project" value="TreeGrafter"/>
</dbReference>
<dbReference type="GO" id="GO:0005506">
    <property type="term" value="F:iron ion binding"/>
    <property type="evidence" value="ECO:0007669"/>
    <property type="project" value="InterPro"/>
</dbReference>
<feature type="transmembrane region" description="Helical" evidence="7">
    <location>
        <begin position="87"/>
        <end position="107"/>
    </location>
</feature>
<feature type="transmembrane region" description="Helical" evidence="7">
    <location>
        <begin position="31"/>
        <end position="50"/>
    </location>
</feature>
<protein>
    <submittedName>
        <fullName evidence="9">Sterol desaturase/sphingolipid hydroxylase, fatty acid hydroxylase superfamily</fullName>
    </submittedName>
</protein>
<keyword evidence="3 7" id="KW-1133">Transmembrane helix</keyword>
<evidence type="ECO:0000313" key="10">
    <source>
        <dbReference type="Proteomes" id="UP000199060"/>
    </source>
</evidence>
<keyword evidence="4" id="KW-0560">Oxidoreductase</keyword>
<comment type="subcellular location">
    <subcellularLocation>
        <location evidence="1">Endomembrane system</location>
        <topology evidence="1">Multi-pass membrane protein</topology>
    </subcellularLocation>
</comment>
<dbReference type="RefSeq" id="WP_087939733.1">
    <property type="nucleotide sequence ID" value="NZ_FNAC01000026.1"/>
</dbReference>
<feature type="domain" description="Fatty acid hydroxylase" evidence="8">
    <location>
        <begin position="118"/>
        <end position="255"/>
    </location>
</feature>
<dbReference type="GO" id="GO:0050479">
    <property type="term" value="F:glyceryl-ether monooxygenase activity"/>
    <property type="evidence" value="ECO:0007669"/>
    <property type="project" value="TreeGrafter"/>
</dbReference>
<feature type="transmembrane region" description="Helical" evidence="7">
    <location>
        <begin position="62"/>
        <end position="81"/>
    </location>
</feature>
<evidence type="ECO:0000256" key="6">
    <source>
        <dbReference type="ARBA" id="ARBA00023136"/>
    </source>
</evidence>